<evidence type="ECO:0000313" key="6">
    <source>
        <dbReference type="Proteomes" id="UP000738359"/>
    </source>
</evidence>
<dbReference type="Gene3D" id="4.10.280.10">
    <property type="entry name" value="Helix-loop-helix DNA-binding domain"/>
    <property type="match status" value="1"/>
</dbReference>
<evidence type="ECO:0000256" key="1">
    <source>
        <dbReference type="ARBA" id="ARBA00023125"/>
    </source>
</evidence>
<dbReference type="PANTHER" id="PTHR10328:SF15">
    <property type="entry name" value="BHLH TRANSCRIPTION FACTOR"/>
    <property type="match status" value="1"/>
</dbReference>
<feature type="compositionally biased region" description="Low complexity" evidence="3">
    <location>
        <begin position="18"/>
        <end position="50"/>
    </location>
</feature>
<evidence type="ECO:0000259" key="4">
    <source>
        <dbReference type="PROSITE" id="PS50888"/>
    </source>
</evidence>
<protein>
    <recommendedName>
        <fullName evidence="4">BHLH domain-containing protein</fullName>
    </recommendedName>
</protein>
<keyword evidence="6" id="KW-1185">Reference proteome</keyword>
<dbReference type="PANTHER" id="PTHR10328">
    <property type="entry name" value="PROTEIN MAX MYC-ASSOCIATED FACTOR X"/>
    <property type="match status" value="1"/>
</dbReference>
<comment type="caution">
    <text evidence="5">The sequence shown here is derived from an EMBL/GenBank/DDBJ whole genome shotgun (WGS) entry which is preliminary data.</text>
</comment>
<dbReference type="InterPro" id="IPR036638">
    <property type="entry name" value="HLH_DNA-bd_sf"/>
</dbReference>
<evidence type="ECO:0000313" key="5">
    <source>
        <dbReference type="EMBL" id="KAF9945229.1"/>
    </source>
</evidence>
<dbReference type="PROSITE" id="PS50888">
    <property type="entry name" value="BHLH"/>
    <property type="match status" value="1"/>
</dbReference>
<keyword evidence="2" id="KW-0539">Nucleus</keyword>
<dbReference type="Proteomes" id="UP000738359">
    <property type="component" value="Unassembled WGS sequence"/>
</dbReference>
<dbReference type="GO" id="GO:0003677">
    <property type="term" value="F:DNA binding"/>
    <property type="evidence" value="ECO:0007669"/>
    <property type="project" value="UniProtKB-KW"/>
</dbReference>
<dbReference type="GO" id="GO:0090575">
    <property type="term" value="C:RNA polymerase II transcription regulator complex"/>
    <property type="evidence" value="ECO:0007669"/>
    <property type="project" value="TreeGrafter"/>
</dbReference>
<keyword evidence="1" id="KW-0238">DNA-binding</keyword>
<feature type="domain" description="BHLH" evidence="4">
    <location>
        <begin position="108"/>
        <end position="159"/>
    </location>
</feature>
<name>A0A9P6IUP2_MORAP</name>
<dbReference type="SMART" id="SM00353">
    <property type="entry name" value="HLH"/>
    <property type="match status" value="1"/>
</dbReference>
<dbReference type="GO" id="GO:0003700">
    <property type="term" value="F:DNA-binding transcription factor activity"/>
    <property type="evidence" value="ECO:0007669"/>
    <property type="project" value="TreeGrafter"/>
</dbReference>
<gene>
    <name evidence="5" type="ORF">BGZ70_003954</name>
</gene>
<organism evidence="5 6">
    <name type="scientific">Mortierella alpina</name>
    <name type="common">Oleaginous fungus</name>
    <name type="synonym">Mortierella renispora</name>
    <dbReference type="NCBI Taxonomy" id="64518"/>
    <lineage>
        <taxon>Eukaryota</taxon>
        <taxon>Fungi</taxon>
        <taxon>Fungi incertae sedis</taxon>
        <taxon>Mucoromycota</taxon>
        <taxon>Mortierellomycotina</taxon>
        <taxon>Mortierellomycetes</taxon>
        <taxon>Mortierellales</taxon>
        <taxon>Mortierellaceae</taxon>
        <taxon>Mortierella</taxon>
    </lineage>
</organism>
<dbReference type="Pfam" id="PF00010">
    <property type="entry name" value="HLH"/>
    <property type="match status" value="1"/>
</dbReference>
<dbReference type="GO" id="GO:0045944">
    <property type="term" value="P:positive regulation of transcription by RNA polymerase II"/>
    <property type="evidence" value="ECO:0007669"/>
    <property type="project" value="TreeGrafter"/>
</dbReference>
<dbReference type="GO" id="GO:0046983">
    <property type="term" value="F:protein dimerization activity"/>
    <property type="evidence" value="ECO:0007669"/>
    <property type="project" value="InterPro"/>
</dbReference>
<reference evidence="5" key="1">
    <citation type="journal article" date="2020" name="Fungal Divers.">
        <title>Resolving the Mortierellaceae phylogeny through synthesis of multi-gene phylogenetics and phylogenomics.</title>
        <authorList>
            <person name="Vandepol N."/>
            <person name="Liber J."/>
            <person name="Desiro A."/>
            <person name="Na H."/>
            <person name="Kennedy M."/>
            <person name="Barry K."/>
            <person name="Grigoriev I.V."/>
            <person name="Miller A.N."/>
            <person name="O'Donnell K."/>
            <person name="Stajich J.E."/>
            <person name="Bonito G."/>
        </authorList>
    </citation>
    <scope>NUCLEOTIDE SEQUENCE</scope>
    <source>
        <strain evidence="5">CK1249</strain>
    </source>
</reference>
<dbReference type="OrthoDB" id="8964853at2759"/>
<dbReference type="EMBL" id="JAAAHY010002149">
    <property type="protein sequence ID" value="KAF9945229.1"/>
    <property type="molecule type" value="Genomic_DNA"/>
</dbReference>
<feature type="non-terminal residue" evidence="5">
    <location>
        <position position="1"/>
    </location>
</feature>
<accession>A0A9P6IUP2</accession>
<proteinExistence type="predicted"/>
<dbReference type="InterPro" id="IPR011598">
    <property type="entry name" value="bHLH_dom"/>
</dbReference>
<dbReference type="AlphaFoldDB" id="A0A9P6IUP2"/>
<evidence type="ECO:0000256" key="2">
    <source>
        <dbReference type="ARBA" id="ARBA00023242"/>
    </source>
</evidence>
<sequence length="182" mass="19612">PSAFAALRGFVSEVLGCRRSSSAPSRPPISTATTPAAPPSAAAPTAPTSANAGLRSSDEHGYGKNAPIEQPHTQGSHLYPGYPASPGYSADGGLAGAKGETPYSRSPELRVSHKLAERKRRKEMKELFDELRDSLPVDRSLKTSKWEILSKAVDFIASMKVDQDELTKEVEALRQEVARLRQ</sequence>
<feature type="region of interest" description="Disordered" evidence="3">
    <location>
        <begin position="17"/>
        <end position="113"/>
    </location>
</feature>
<evidence type="ECO:0000256" key="3">
    <source>
        <dbReference type="SAM" id="MobiDB-lite"/>
    </source>
</evidence>
<dbReference type="SUPFAM" id="SSF47459">
    <property type="entry name" value="HLH, helix-loop-helix DNA-binding domain"/>
    <property type="match status" value="1"/>
</dbReference>